<accession>H5Y0E5</accession>
<dbReference type="AlphaFoldDB" id="H5Y0E5"/>
<dbReference type="EMBL" id="CM001441">
    <property type="protein sequence ID" value="EHQ92201.1"/>
    <property type="molecule type" value="Genomic_DNA"/>
</dbReference>
<sequence>MRGQSVYCNTRSAAHAAKVTPVEDENESALGSGSFVYIRARLVNSCEDSVFVPQHSEARPLAGAGRSSADKYSLGIAASAKMSTGHFRAKPLGST</sequence>
<evidence type="ECO:0000313" key="2">
    <source>
        <dbReference type="Proteomes" id="UP000005104"/>
    </source>
</evidence>
<organism evidence="1 2">
    <name type="scientific">Desulfosporosinus youngiae DSM 17734</name>
    <dbReference type="NCBI Taxonomy" id="768710"/>
    <lineage>
        <taxon>Bacteria</taxon>
        <taxon>Bacillati</taxon>
        <taxon>Bacillota</taxon>
        <taxon>Clostridia</taxon>
        <taxon>Eubacteriales</taxon>
        <taxon>Desulfitobacteriaceae</taxon>
        <taxon>Desulfosporosinus</taxon>
    </lineage>
</organism>
<dbReference type="STRING" id="768710.DesyoDRAFT_5273"/>
<proteinExistence type="predicted"/>
<keyword evidence="2" id="KW-1185">Reference proteome</keyword>
<evidence type="ECO:0000313" key="1">
    <source>
        <dbReference type="EMBL" id="EHQ92201.1"/>
    </source>
</evidence>
<protein>
    <submittedName>
        <fullName evidence="1">Uncharacterized protein</fullName>
    </submittedName>
</protein>
<dbReference type="HOGENOM" id="CLU_2368343_0_0_9"/>
<gene>
    <name evidence="1" type="ORF">DesyoDRAFT_5273</name>
</gene>
<name>H5Y0E5_9FIRM</name>
<reference evidence="1 2" key="1">
    <citation type="submission" date="2011-11" db="EMBL/GenBank/DDBJ databases">
        <title>The Noncontiguous Finished genome of Desulfosporosinus youngiae DSM 17734.</title>
        <authorList>
            <consortium name="US DOE Joint Genome Institute (JGI-PGF)"/>
            <person name="Lucas S."/>
            <person name="Han J."/>
            <person name="Lapidus A."/>
            <person name="Cheng J.-F."/>
            <person name="Goodwin L."/>
            <person name="Pitluck S."/>
            <person name="Peters L."/>
            <person name="Ovchinnikova G."/>
            <person name="Lu M."/>
            <person name="Land M.L."/>
            <person name="Hauser L."/>
            <person name="Pester M."/>
            <person name="Spring S."/>
            <person name="Ollivier B."/>
            <person name="Rattei T."/>
            <person name="Klenk H.-P."/>
            <person name="Wagner M."/>
            <person name="Loy A."/>
            <person name="Woyke T.J."/>
        </authorList>
    </citation>
    <scope>NUCLEOTIDE SEQUENCE [LARGE SCALE GENOMIC DNA]</scope>
    <source>
        <strain evidence="1 2">DSM 17734</strain>
    </source>
</reference>
<dbReference type="Proteomes" id="UP000005104">
    <property type="component" value="Chromosome"/>
</dbReference>